<dbReference type="PROSITE" id="PS51332">
    <property type="entry name" value="B12_BINDING"/>
    <property type="match status" value="1"/>
</dbReference>
<dbReference type="SUPFAM" id="SSF82282">
    <property type="entry name" value="Homocysteine S-methyltransferase"/>
    <property type="match status" value="1"/>
</dbReference>
<dbReference type="OrthoDB" id="9803687at2"/>
<keyword evidence="13" id="KW-0949">S-adenosyl-L-methionine</keyword>
<sequence>MSAFRKALQGNKVLIFDGAMGTLLQSRGLVPGQSPEQFGRSNPEAVAAAHRDYLEAGADVITTNTFGGTAYKLGTDIDVRAFNAQMAAVARKEAGDKHFVAGSVGPTGHMVRPLGNVGFTDLVQAFRTQIRGLVEGGVDCILAETHFDLAEAKAVVVAARQECDLPVGVSMTFEGGCSLTGTPPHCFVDTMQNLDVDLLATNCSAGPEQLVEVVRDMLPRLQTPLLVEPNAGLPELIDGETVFNLGPEAFAQQMRQFVELGVGCVGGCCGTSPDHIRALGRECPEKSAAANSVFSPCPPVVVTSRFGSVTLGPKSPLALIGERINPTGKKDLTAELQAGELQRACALAAEQVQAGATVLDINVGAPLVEESQLIPELVLELSRRQQVPLCLDSADPDAIELGLQAAPGSPLVNSISGEEGKMERLAPLCVRYGAPFILLPLEGGALPVSAESRLSIIQRLIDKALALGVPKRLIVVDALALTVSSKPEAARACLETIRACQERWAVPSVLGLSNISFGLPARELLNSTFLTMATGAGLSGCIANPGSVRLQEALAASEVLLGRDPQAQHFIQGYAEWTPGTGAVPARATASGGGEEERTVLQRAVIKGETEVVTREVQEALRQGSQPFELVNNELIPGIMAVGEKYEKKEYFLPQLLLSAEAMQAGFELLRPLLEAAKDQEKPKKIILATVEGDIHDIGKNIVALLLRNHGFEVVDLGKDVPAETIVQAAEEHEAELIGLSALMTTTMVKMEQTLELVRKRGLSTQVLVGGAVVTPEYARVIGAHGYAADAVGAVKKAKELVAE</sequence>
<dbReference type="PROSITE" id="PS51337">
    <property type="entry name" value="B12_BINDING_NTER"/>
    <property type="match status" value="1"/>
</dbReference>
<evidence type="ECO:0000256" key="14">
    <source>
        <dbReference type="ARBA" id="ARBA00022723"/>
    </source>
</evidence>
<dbReference type="FunFam" id="3.40.50.280:FF:000003">
    <property type="entry name" value="Dimethylamine methyltransferase corrinoid protein"/>
    <property type="match status" value="1"/>
</dbReference>
<dbReference type="Gene3D" id="1.10.1240.10">
    <property type="entry name" value="Methionine synthase domain"/>
    <property type="match status" value="1"/>
</dbReference>
<evidence type="ECO:0000313" key="26">
    <source>
        <dbReference type="Proteomes" id="UP000001052"/>
    </source>
</evidence>
<dbReference type="InterPro" id="IPR003726">
    <property type="entry name" value="HCY_dom"/>
</dbReference>
<evidence type="ECO:0000256" key="20">
    <source>
        <dbReference type="PROSITE-ProRule" id="PRU00333"/>
    </source>
</evidence>
<dbReference type="STRING" id="485915.Dret_0859"/>
<evidence type="ECO:0000256" key="3">
    <source>
        <dbReference type="ARBA" id="ARBA00001956"/>
    </source>
</evidence>
<evidence type="ECO:0000259" key="24">
    <source>
        <dbReference type="PROSITE" id="PS51337"/>
    </source>
</evidence>
<dbReference type="Pfam" id="PF02607">
    <property type="entry name" value="B12-binding_2"/>
    <property type="match status" value="1"/>
</dbReference>
<evidence type="ECO:0000256" key="1">
    <source>
        <dbReference type="ARBA" id="ARBA00001700"/>
    </source>
</evidence>
<dbReference type="PANTHER" id="PTHR45833">
    <property type="entry name" value="METHIONINE SYNTHASE"/>
    <property type="match status" value="1"/>
</dbReference>
<evidence type="ECO:0000256" key="16">
    <source>
        <dbReference type="ARBA" id="ARBA00023167"/>
    </source>
</evidence>
<evidence type="ECO:0000256" key="10">
    <source>
        <dbReference type="ARBA" id="ARBA00022605"/>
    </source>
</evidence>
<dbReference type="RefSeq" id="WP_015751308.1">
    <property type="nucleotide sequence ID" value="NC_013223.1"/>
</dbReference>
<feature type="binding site" evidence="20">
    <location>
        <position position="268"/>
    </location>
    <ligand>
        <name>Zn(2+)</name>
        <dbReference type="ChEBI" id="CHEBI:29105"/>
    </ligand>
</feature>
<dbReference type="SMART" id="SM01018">
    <property type="entry name" value="B12-binding_2"/>
    <property type="match status" value="1"/>
</dbReference>
<evidence type="ECO:0000256" key="7">
    <source>
        <dbReference type="ARBA" id="ARBA00012032"/>
    </source>
</evidence>
<keyword evidence="11" id="KW-0846">Cobalamin</keyword>
<dbReference type="Gene3D" id="3.40.50.280">
    <property type="entry name" value="Cobalamin-binding domain"/>
    <property type="match status" value="1"/>
</dbReference>
<evidence type="ECO:0000256" key="4">
    <source>
        <dbReference type="ARBA" id="ARBA00005178"/>
    </source>
</evidence>
<dbReference type="Pfam" id="PF02310">
    <property type="entry name" value="B12-binding"/>
    <property type="match status" value="1"/>
</dbReference>
<dbReference type="GO" id="GO:0046653">
    <property type="term" value="P:tetrahydrofolate metabolic process"/>
    <property type="evidence" value="ECO:0007669"/>
    <property type="project" value="TreeGrafter"/>
</dbReference>
<feature type="domain" description="B12-binding N-terminal" evidence="24">
    <location>
        <begin position="588"/>
        <end position="682"/>
    </location>
</feature>
<feature type="domain" description="Hcy-binding" evidence="21">
    <location>
        <begin position="2"/>
        <end position="283"/>
    </location>
</feature>
<evidence type="ECO:0000256" key="12">
    <source>
        <dbReference type="ARBA" id="ARBA00022679"/>
    </source>
</evidence>
<dbReference type="Gene3D" id="3.20.20.330">
    <property type="entry name" value="Homocysteine-binding-like domain"/>
    <property type="match status" value="1"/>
</dbReference>
<feature type="domain" description="Pterin-binding" evidence="22">
    <location>
        <begin position="317"/>
        <end position="561"/>
    </location>
</feature>
<evidence type="ECO:0000256" key="5">
    <source>
        <dbReference type="ARBA" id="ARBA00010398"/>
    </source>
</evidence>
<dbReference type="GO" id="GO:0050667">
    <property type="term" value="P:homocysteine metabolic process"/>
    <property type="evidence" value="ECO:0007669"/>
    <property type="project" value="TreeGrafter"/>
</dbReference>
<comment type="catalytic activity">
    <reaction evidence="1">
        <text>(6S)-5-methyl-5,6,7,8-tetrahydrofolate + L-homocysteine = (6S)-5,6,7,8-tetrahydrofolate + L-methionine</text>
        <dbReference type="Rhea" id="RHEA:11172"/>
        <dbReference type="ChEBI" id="CHEBI:18608"/>
        <dbReference type="ChEBI" id="CHEBI:57453"/>
        <dbReference type="ChEBI" id="CHEBI:57844"/>
        <dbReference type="ChEBI" id="CHEBI:58199"/>
        <dbReference type="EC" id="2.1.1.13"/>
    </reaction>
</comment>
<dbReference type="HOGENOM" id="CLU_004914_0_2_7"/>
<comment type="similarity">
    <text evidence="6">Belongs to the methylamine corrinoid protein family.</text>
</comment>
<dbReference type="InterPro" id="IPR006158">
    <property type="entry name" value="Cobalamin-bd"/>
</dbReference>
<comment type="pathway">
    <text evidence="4">Amino-acid biosynthesis; L-methionine biosynthesis via de novo pathway; L-methionine from L-homocysteine (MetH route): step 1/1.</text>
</comment>
<dbReference type="GO" id="GO:0032259">
    <property type="term" value="P:methylation"/>
    <property type="evidence" value="ECO:0007669"/>
    <property type="project" value="UniProtKB-KW"/>
</dbReference>
<accession>C8X153</accession>
<evidence type="ECO:0000256" key="9">
    <source>
        <dbReference type="ARBA" id="ARBA00022603"/>
    </source>
</evidence>
<dbReference type="AlphaFoldDB" id="C8X153"/>
<evidence type="ECO:0000256" key="17">
    <source>
        <dbReference type="ARBA" id="ARBA00023285"/>
    </source>
</evidence>
<comment type="function">
    <text evidence="18">Catalyzes the transfer of a methyl group from methyl-cobalamin to homocysteine, yielding enzyme-bound cob(I)alamin and methionine. Subsequently, remethylates the cofactor using methyltetrahydrofolate.</text>
</comment>
<dbReference type="InterPro" id="IPR050554">
    <property type="entry name" value="Met_Synthase/Corrinoid"/>
</dbReference>
<dbReference type="GO" id="GO:0031419">
    <property type="term" value="F:cobalamin binding"/>
    <property type="evidence" value="ECO:0007669"/>
    <property type="project" value="UniProtKB-KW"/>
</dbReference>
<evidence type="ECO:0000256" key="11">
    <source>
        <dbReference type="ARBA" id="ARBA00022628"/>
    </source>
</evidence>
<evidence type="ECO:0000256" key="6">
    <source>
        <dbReference type="ARBA" id="ARBA00010854"/>
    </source>
</evidence>
<evidence type="ECO:0000256" key="8">
    <source>
        <dbReference type="ARBA" id="ARBA00013998"/>
    </source>
</evidence>
<dbReference type="GO" id="GO:0005829">
    <property type="term" value="C:cytosol"/>
    <property type="evidence" value="ECO:0007669"/>
    <property type="project" value="TreeGrafter"/>
</dbReference>
<dbReference type="Gene3D" id="3.20.20.20">
    <property type="entry name" value="Dihydropteroate synthase-like"/>
    <property type="match status" value="1"/>
</dbReference>
<dbReference type="PROSITE" id="PS50970">
    <property type="entry name" value="HCY"/>
    <property type="match status" value="1"/>
</dbReference>
<dbReference type="SUPFAM" id="SSF47644">
    <property type="entry name" value="Methionine synthase domain"/>
    <property type="match status" value="1"/>
</dbReference>
<evidence type="ECO:0000256" key="15">
    <source>
        <dbReference type="ARBA" id="ARBA00022833"/>
    </source>
</evidence>
<gene>
    <name evidence="25" type="ordered locus">Dret_0859</name>
</gene>
<dbReference type="PANTHER" id="PTHR45833:SF1">
    <property type="entry name" value="METHIONINE SYNTHASE"/>
    <property type="match status" value="1"/>
</dbReference>
<keyword evidence="17" id="KW-0170">Cobalt</keyword>
<keyword evidence="9 20" id="KW-0489">Methyltransferase</keyword>
<evidence type="ECO:0000313" key="25">
    <source>
        <dbReference type="EMBL" id="ACV68150.1"/>
    </source>
</evidence>
<evidence type="ECO:0000259" key="22">
    <source>
        <dbReference type="PROSITE" id="PS50972"/>
    </source>
</evidence>
<dbReference type="eggNOG" id="COG0646">
    <property type="taxonomic scope" value="Bacteria"/>
</dbReference>
<dbReference type="InterPro" id="IPR036724">
    <property type="entry name" value="Cobalamin-bd_sf"/>
</dbReference>
<comment type="cofactor">
    <cofactor evidence="2 20">
        <name>Zn(2+)</name>
        <dbReference type="ChEBI" id="CHEBI:29105"/>
    </cofactor>
</comment>
<dbReference type="InterPro" id="IPR003759">
    <property type="entry name" value="Cbl-bd_cap"/>
</dbReference>
<protein>
    <recommendedName>
        <fullName evidence="8">Methionine synthase</fullName>
        <ecNumber evidence="7">2.1.1.13</ecNumber>
    </recommendedName>
    <alternativeName>
        <fullName evidence="19">5-methyltetrahydrofolate--homocysteine methyltransferase</fullName>
    </alternativeName>
</protein>
<keyword evidence="14 20" id="KW-0479">Metal-binding</keyword>
<dbReference type="InterPro" id="IPR000489">
    <property type="entry name" value="Pterin-binding_dom"/>
</dbReference>
<dbReference type="PIRSF" id="PIRSF037472">
    <property type="entry name" value="DHPS_mtfrase"/>
    <property type="match status" value="1"/>
</dbReference>
<proteinExistence type="inferred from homology"/>
<dbReference type="EC" id="2.1.1.13" evidence="7"/>
<organism evidence="25 26">
    <name type="scientific">Desulfohalobium retbaense (strain ATCC 49708 / DSM 5692 / JCM 16813 / HR100)</name>
    <dbReference type="NCBI Taxonomy" id="485915"/>
    <lineage>
        <taxon>Bacteria</taxon>
        <taxon>Pseudomonadati</taxon>
        <taxon>Thermodesulfobacteriota</taxon>
        <taxon>Desulfovibrionia</taxon>
        <taxon>Desulfovibrionales</taxon>
        <taxon>Desulfohalobiaceae</taxon>
        <taxon>Desulfohalobium</taxon>
    </lineage>
</organism>
<evidence type="ECO:0000256" key="2">
    <source>
        <dbReference type="ARBA" id="ARBA00001947"/>
    </source>
</evidence>
<feature type="binding site" evidence="20">
    <location>
        <position position="203"/>
    </location>
    <ligand>
        <name>Zn(2+)</name>
        <dbReference type="ChEBI" id="CHEBI:29105"/>
    </ligand>
</feature>
<reference evidence="26" key="1">
    <citation type="submission" date="2009-09" db="EMBL/GenBank/DDBJ databases">
        <title>The complete chromosome of Desulfohalobium retbaense DSM 5692.</title>
        <authorList>
            <consortium name="US DOE Joint Genome Institute (JGI-PGF)"/>
            <person name="Lucas S."/>
            <person name="Copeland A."/>
            <person name="Lapidus A."/>
            <person name="Glavina del Rio T."/>
            <person name="Dalin E."/>
            <person name="Tice H."/>
            <person name="Bruce D."/>
            <person name="Goodwin L."/>
            <person name="Pitluck S."/>
            <person name="Kyrpides N."/>
            <person name="Mavromatis K."/>
            <person name="Ivanova N."/>
            <person name="Mikhailova N."/>
            <person name="Munk A.C."/>
            <person name="Brettin T."/>
            <person name="Detter J.C."/>
            <person name="Han C."/>
            <person name="Tapia R."/>
            <person name="Larimer F."/>
            <person name="Land M."/>
            <person name="Hauser L."/>
            <person name="Markowitz V."/>
            <person name="Cheng J.-F."/>
            <person name="Hugenholtz P."/>
            <person name="Woyke T."/>
            <person name="Wu D."/>
            <person name="Spring S."/>
            <person name="Klenk H.-P."/>
            <person name="Eisen J.A."/>
        </authorList>
    </citation>
    <scope>NUCLEOTIDE SEQUENCE [LARGE SCALE GENOMIC DNA]</scope>
    <source>
        <strain evidence="26">DSM 5692</strain>
    </source>
</reference>
<evidence type="ECO:0000259" key="21">
    <source>
        <dbReference type="PROSITE" id="PS50970"/>
    </source>
</evidence>
<dbReference type="Pfam" id="PF00809">
    <property type="entry name" value="Pterin_bind"/>
    <property type="match status" value="1"/>
</dbReference>
<comment type="cofactor">
    <cofactor evidence="3">
        <name>methylcob(III)alamin</name>
        <dbReference type="ChEBI" id="CHEBI:28115"/>
    </cofactor>
</comment>
<dbReference type="InterPro" id="IPR036589">
    <property type="entry name" value="HCY_dom_sf"/>
</dbReference>
<keyword evidence="15 20" id="KW-0862">Zinc</keyword>
<dbReference type="GO" id="GO:0046872">
    <property type="term" value="F:metal ion binding"/>
    <property type="evidence" value="ECO:0007669"/>
    <property type="project" value="UniProtKB-KW"/>
</dbReference>
<dbReference type="UniPathway" id="UPA00051">
    <property type="reaction ID" value="UER00081"/>
</dbReference>
<dbReference type="SUPFAM" id="SSF52242">
    <property type="entry name" value="Cobalamin (vitamin B12)-binding domain"/>
    <property type="match status" value="1"/>
</dbReference>
<evidence type="ECO:0000256" key="19">
    <source>
        <dbReference type="ARBA" id="ARBA00031040"/>
    </source>
</evidence>
<feature type="binding site" evidence="20">
    <location>
        <position position="269"/>
    </location>
    <ligand>
        <name>Zn(2+)</name>
        <dbReference type="ChEBI" id="CHEBI:29105"/>
    </ligand>
</feature>
<keyword evidence="12 20" id="KW-0808">Transferase</keyword>
<dbReference type="Pfam" id="PF02574">
    <property type="entry name" value="S-methyl_trans"/>
    <property type="match status" value="1"/>
</dbReference>
<dbReference type="CDD" id="cd02070">
    <property type="entry name" value="corrinoid_protein_B12-BD"/>
    <property type="match status" value="1"/>
</dbReference>
<dbReference type="GO" id="GO:0008705">
    <property type="term" value="F:methionine synthase activity"/>
    <property type="evidence" value="ECO:0007669"/>
    <property type="project" value="UniProtKB-EC"/>
</dbReference>
<dbReference type="InterPro" id="IPR036594">
    <property type="entry name" value="Meth_synthase_dom"/>
</dbReference>
<evidence type="ECO:0000259" key="23">
    <source>
        <dbReference type="PROSITE" id="PS51332"/>
    </source>
</evidence>
<keyword evidence="16" id="KW-0486">Methionine biosynthesis</keyword>
<dbReference type="Proteomes" id="UP000001052">
    <property type="component" value="Chromosome"/>
</dbReference>
<keyword evidence="10" id="KW-0028">Amino-acid biosynthesis</keyword>
<feature type="domain" description="B12-binding" evidence="23">
    <location>
        <begin position="683"/>
        <end position="804"/>
    </location>
</feature>
<evidence type="ECO:0000256" key="18">
    <source>
        <dbReference type="ARBA" id="ARBA00025552"/>
    </source>
</evidence>
<dbReference type="InterPro" id="IPR011005">
    <property type="entry name" value="Dihydropteroate_synth-like_sf"/>
</dbReference>
<dbReference type="SUPFAM" id="SSF51717">
    <property type="entry name" value="Dihydropteroate synthetase-like"/>
    <property type="match status" value="1"/>
</dbReference>
<evidence type="ECO:0000256" key="13">
    <source>
        <dbReference type="ARBA" id="ARBA00022691"/>
    </source>
</evidence>
<reference evidence="25 26" key="2">
    <citation type="journal article" date="2010" name="Stand. Genomic Sci.">
        <title>Complete genome sequence of Desulfohalobium retbaense type strain (HR(100)).</title>
        <authorList>
            <person name="Spring S."/>
            <person name="Nolan M."/>
            <person name="Lapidus A."/>
            <person name="Glavina Del Rio T."/>
            <person name="Copeland A."/>
            <person name="Tice H."/>
            <person name="Cheng J.F."/>
            <person name="Lucas S."/>
            <person name="Land M."/>
            <person name="Chen F."/>
            <person name="Bruce D."/>
            <person name="Goodwin L."/>
            <person name="Pitluck S."/>
            <person name="Ivanova N."/>
            <person name="Mavromatis K."/>
            <person name="Mikhailova N."/>
            <person name="Pati A."/>
            <person name="Chen A."/>
            <person name="Palaniappan K."/>
            <person name="Hauser L."/>
            <person name="Chang Y.J."/>
            <person name="Jeffries C.D."/>
            <person name="Munk C."/>
            <person name="Kiss H."/>
            <person name="Chain P."/>
            <person name="Han C."/>
            <person name="Brettin T."/>
            <person name="Detter J.C."/>
            <person name="Schuler E."/>
            <person name="Goker M."/>
            <person name="Rohde M."/>
            <person name="Bristow J."/>
            <person name="Eisen J.A."/>
            <person name="Markowitz V."/>
            <person name="Hugenholtz P."/>
            <person name="Kyrpides N.C."/>
            <person name="Klenk H.P."/>
        </authorList>
    </citation>
    <scope>NUCLEOTIDE SEQUENCE [LARGE SCALE GENOMIC DNA]</scope>
    <source>
        <strain evidence="25 26">DSM 5692</strain>
    </source>
</reference>
<dbReference type="eggNOG" id="COG1410">
    <property type="taxonomic scope" value="Bacteria"/>
</dbReference>
<dbReference type="InterPro" id="IPR017215">
    <property type="entry name" value="MetH_bac"/>
</dbReference>
<keyword evidence="26" id="KW-1185">Reference proteome</keyword>
<dbReference type="KEGG" id="drt:Dret_0859"/>
<comment type="similarity">
    <text evidence="5">Belongs to the vitamin-B12 dependent methionine synthase family.</text>
</comment>
<dbReference type="PROSITE" id="PS50972">
    <property type="entry name" value="PTERIN_BINDING"/>
    <property type="match status" value="1"/>
</dbReference>
<dbReference type="EMBL" id="CP001734">
    <property type="protein sequence ID" value="ACV68150.1"/>
    <property type="molecule type" value="Genomic_DNA"/>
</dbReference>
<name>C8X153_DESRD</name>